<evidence type="ECO:0000313" key="4">
    <source>
        <dbReference type="EMBL" id="TQV75698.1"/>
    </source>
</evidence>
<protein>
    <submittedName>
        <fullName evidence="4">Tetratricopeptide repeat protein</fullName>
    </submittedName>
</protein>
<evidence type="ECO:0000256" key="2">
    <source>
        <dbReference type="ARBA" id="ARBA00022803"/>
    </source>
</evidence>
<proteinExistence type="predicted"/>
<gene>
    <name evidence="4" type="ORF">FKG95_22505</name>
</gene>
<dbReference type="AlphaFoldDB" id="A0A545TEP6"/>
<keyword evidence="1" id="KW-0677">Repeat</keyword>
<feature type="repeat" description="TPR" evidence="3">
    <location>
        <begin position="42"/>
        <end position="75"/>
    </location>
</feature>
<dbReference type="Gene3D" id="1.25.40.10">
    <property type="entry name" value="Tetratricopeptide repeat domain"/>
    <property type="match status" value="1"/>
</dbReference>
<organism evidence="4 5">
    <name type="scientific">Denitrobaculum tricleocarpae</name>
    <dbReference type="NCBI Taxonomy" id="2591009"/>
    <lineage>
        <taxon>Bacteria</taxon>
        <taxon>Pseudomonadati</taxon>
        <taxon>Pseudomonadota</taxon>
        <taxon>Alphaproteobacteria</taxon>
        <taxon>Rhodospirillales</taxon>
        <taxon>Rhodospirillaceae</taxon>
        <taxon>Denitrobaculum</taxon>
    </lineage>
</organism>
<accession>A0A545TEP6</accession>
<dbReference type="SUPFAM" id="SSF48452">
    <property type="entry name" value="TPR-like"/>
    <property type="match status" value="1"/>
</dbReference>
<dbReference type="PROSITE" id="PS50005">
    <property type="entry name" value="TPR"/>
    <property type="match status" value="1"/>
</dbReference>
<dbReference type="InterPro" id="IPR011990">
    <property type="entry name" value="TPR-like_helical_dom_sf"/>
</dbReference>
<evidence type="ECO:0000256" key="1">
    <source>
        <dbReference type="ARBA" id="ARBA00022737"/>
    </source>
</evidence>
<keyword evidence="5" id="KW-1185">Reference proteome</keyword>
<dbReference type="EMBL" id="VHSH01000009">
    <property type="protein sequence ID" value="TQV75698.1"/>
    <property type="molecule type" value="Genomic_DNA"/>
</dbReference>
<keyword evidence="2 3" id="KW-0802">TPR repeat</keyword>
<dbReference type="InterPro" id="IPR019734">
    <property type="entry name" value="TPR_rpt"/>
</dbReference>
<sequence length="202" mass="21744">MRQTPANLNALGQEFQIALSKADWTEALLLADKLIALLPENPSLAYNKGLVLKNLGRVPESLACFQATLDLAPDHHNAQFELAAALLESGQIEESARRFEDYLAAVPDDADASLNLGIALVQLGCAEAALPHLGYAQSRLGSAQALQWLATAKRDRGDLTAAEDLLAQLPADDANAQAARLKILTQGTKGRLALDTRQFRQH</sequence>
<comment type="caution">
    <text evidence="4">The sequence shown here is derived from an EMBL/GenBank/DDBJ whole genome shotgun (WGS) entry which is preliminary data.</text>
</comment>
<dbReference type="OrthoDB" id="7844120at2"/>
<reference evidence="4 5" key="1">
    <citation type="submission" date="2019-06" db="EMBL/GenBank/DDBJ databases">
        <title>Whole genome sequence for Rhodospirillaceae sp. R148.</title>
        <authorList>
            <person name="Wang G."/>
        </authorList>
    </citation>
    <scope>NUCLEOTIDE SEQUENCE [LARGE SCALE GENOMIC DNA]</scope>
    <source>
        <strain evidence="4 5">R148</strain>
    </source>
</reference>
<evidence type="ECO:0000256" key="3">
    <source>
        <dbReference type="PROSITE-ProRule" id="PRU00339"/>
    </source>
</evidence>
<dbReference type="RefSeq" id="WP_142898687.1">
    <property type="nucleotide sequence ID" value="NZ_ML660060.1"/>
</dbReference>
<name>A0A545TEP6_9PROT</name>
<dbReference type="InterPro" id="IPR051012">
    <property type="entry name" value="CellSynth/LPSAsmb/PSIAsmb"/>
</dbReference>
<dbReference type="PANTHER" id="PTHR45586:SF1">
    <property type="entry name" value="LIPOPOLYSACCHARIDE ASSEMBLY PROTEIN B"/>
    <property type="match status" value="1"/>
</dbReference>
<evidence type="ECO:0000313" key="5">
    <source>
        <dbReference type="Proteomes" id="UP000315252"/>
    </source>
</evidence>
<dbReference type="PANTHER" id="PTHR45586">
    <property type="entry name" value="TPR REPEAT-CONTAINING PROTEIN PA4667"/>
    <property type="match status" value="1"/>
</dbReference>
<dbReference type="Proteomes" id="UP000315252">
    <property type="component" value="Unassembled WGS sequence"/>
</dbReference>
<dbReference type="Pfam" id="PF13371">
    <property type="entry name" value="TPR_9"/>
    <property type="match status" value="1"/>
</dbReference>
<dbReference type="SMART" id="SM00028">
    <property type="entry name" value="TPR"/>
    <property type="match status" value="3"/>
</dbReference>